<dbReference type="Proteomes" id="UP000094025">
    <property type="component" value="Unassembled WGS sequence"/>
</dbReference>
<dbReference type="EMBL" id="LPUX01000061">
    <property type="protein sequence ID" value="OAP38306.1"/>
    <property type="molecule type" value="Genomic_DNA"/>
</dbReference>
<sequence>MHLQKICHYLQTMRTHPIRPLLVSADLPGRHAQSRGELPLVHPTRFAAKAKATTDENVDDTERAPHLSPPRAIRLAAFAKMLEKQGLRNPKLHFMNRIHVRFRLRGSYEFEPRSGDLI</sequence>
<accession>A0A178XT00</accession>
<keyword evidence="2" id="KW-1185">Reference proteome</keyword>
<dbReference type="AlphaFoldDB" id="A0A178XT00"/>
<dbReference type="STRING" id="1472378.AU381_22275"/>
<gene>
    <name evidence="1" type="ORF">AU381_22275</name>
</gene>
<proteinExistence type="predicted"/>
<evidence type="ECO:0000313" key="1">
    <source>
        <dbReference type="EMBL" id="OAP38306.1"/>
    </source>
</evidence>
<reference evidence="1 2" key="1">
    <citation type="journal article" date="2016" name="Int. J. Syst. Evol. Microbiol.">
        <title>Ensifer glycinis sp. nov., an novel rhizobial species associated with Glycine spp.</title>
        <authorList>
            <person name="Yan H."/>
            <person name="Yan J."/>
            <person name="Sui X.H."/>
            <person name="Wang E.T."/>
            <person name="Chen W.X."/>
            <person name="Zhang X.X."/>
            <person name="Chen W.F."/>
        </authorList>
    </citation>
    <scope>NUCLEOTIDE SEQUENCE [LARGE SCALE GENOMIC DNA]</scope>
    <source>
        <strain evidence="1 2">CCBAU 23380</strain>
    </source>
</reference>
<comment type="caution">
    <text evidence="1">The sequence shown here is derived from an EMBL/GenBank/DDBJ whole genome shotgun (WGS) entry which is preliminary data.</text>
</comment>
<organism evidence="1 2">
    <name type="scientific">Sinorhizobium glycinis</name>
    <dbReference type="NCBI Taxonomy" id="1472378"/>
    <lineage>
        <taxon>Bacteria</taxon>
        <taxon>Pseudomonadati</taxon>
        <taxon>Pseudomonadota</taxon>
        <taxon>Alphaproteobacteria</taxon>
        <taxon>Hyphomicrobiales</taxon>
        <taxon>Rhizobiaceae</taxon>
        <taxon>Sinorhizobium/Ensifer group</taxon>
        <taxon>Sinorhizobium</taxon>
    </lineage>
</organism>
<evidence type="ECO:0000313" key="2">
    <source>
        <dbReference type="Proteomes" id="UP000094025"/>
    </source>
</evidence>
<protein>
    <submittedName>
        <fullName evidence="1">Uncharacterized protein</fullName>
    </submittedName>
</protein>
<name>A0A178XT00_9HYPH</name>